<dbReference type="PROSITE" id="PS50999">
    <property type="entry name" value="COX2_TM"/>
    <property type="match status" value="1"/>
</dbReference>
<dbReference type="Gene3D" id="2.60.40.420">
    <property type="entry name" value="Cupredoxins - blue copper proteins"/>
    <property type="match status" value="1"/>
</dbReference>
<dbReference type="InterPro" id="IPR036257">
    <property type="entry name" value="Cyt_c_oxidase_su2_TM_sf"/>
</dbReference>
<feature type="domain" description="Cytochrome oxidase subunit II copper A binding" evidence="17">
    <location>
        <begin position="150"/>
        <end position="270"/>
    </location>
</feature>
<comment type="catalytic activity">
    <reaction evidence="13 15">
        <text>4 Fe(II)-[cytochrome c] + O2 + 8 H(+)(in) = 4 Fe(III)-[cytochrome c] + 2 H2O + 4 H(+)(out)</text>
        <dbReference type="Rhea" id="RHEA:11436"/>
        <dbReference type="Rhea" id="RHEA-COMP:10350"/>
        <dbReference type="Rhea" id="RHEA-COMP:14399"/>
        <dbReference type="ChEBI" id="CHEBI:15377"/>
        <dbReference type="ChEBI" id="CHEBI:15378"/>
        <dbReference type="ChEBI" id="CHEBI:15379"/>
        <dbReference type="ChEBI" id="CHEBI:29033"/>
        <dbReference type="ChEBI" id="CHEBI:29034"/>
        <dbReference type="EC" id="7.1.1.9"/>
    </reaction>
</comment>
<dbReference type="NCBIfam" id="TIGR02866">
    <property type="entry name" value="CoxB"/>
    <property type="match status" value="1"/>
</dbReference>
<evidence type="ECO:0000313" key="19">
    <source>
        <dbReference type="EMBL" id="MDW5593930.1"/>
    </source>
</evidence>
<dbReference type="InterPro" id="IPR011759">
    <property type="entry name" value="Cyt_c_oxidase_su2_TM_dom"/>
</dbReference>
<keyword evidence="10 15" id="KW-0186">Copper</keyword>
<evidence type="ECO:0000256" key="15">
    <source>
        <dbReference type="RuleBase" id="RU004024"/>
    </source>
</evidence>
<comment type="subcellular location">
    <subcellularLocation>
        <location evidence="14">Cell membrane</location>
        <topology evidence="14">Multi-pass membrane protein</topology>
    </subcellularLocation>
    <subcellularLocation>
        <location evidence="1">Membrane</location>
        <topology evidence="1">Multi-pass membrane protein</topology>
    </subcellularLocation>
</comment>
<reference evidence="20" key="1">
    <citation type="submission" date="2023-07" db="EMBL/GenBank/DDBJ databases">
        <title>Conexibacter stalactiti sp. nov., isolated from stalactites in a lava cave and emended description of the genus Conexibacter.</title>
        <authorList>
            <person name="Lee S.D."/>
        </authorList>
    </citation>
    <scope>NUCLEOTIDE SEQUENCE [LARGE SCALE GENOMIC DNA]</scope>
    <source>
        <strain evidence="20">KCTC 39840</strain>
    </source>
</reference>
<protein>
    <recommendedName>
        <fullName evidence="15">Cytochrome c oxidase subunit 2</fullName>
        <ecNumber evidence="15">7.1.1.9</ecNumber>
    </recommendedName>
</protein>
<evidence type="ECO:0000256" key="16">
    <source>
        <dbReference type="SAM" id="Phobius"/>
    </source>
</evidence>
<evidence type="ECO:0000256" key="8">
    <source>
        <dbReference type="ARBA" id="ARBA00022982"/>
    </source>
</evidence>
<feature type="transmembrane region" description="Helical" evidence="16">
    <location>
        <begin position="56"/>
        <end position="75"/>
    </location>
</feature>
<evidence type="ECO:0000259" key="17">
    <source>
        <dbReference type="PROSITE" id="PS50857"/>
    </source>
</evidence>
<dbReference type="RefSeq" id="WP_318596189.1">
    <property type="nucleotide sequence ID" value="NZ_JAWSTH010000010.1"/>
</dbReference>
<name>A0ABU4HN00_9ACTN</name>
<evidence type="ECO:0000256" key="4">
    <source>
        <dbReference type="ARBA" id="ARBA00022660"/>
    </source>
</evidence>
<evidence type="ECO:0000256" key="2">
    <source>
        <dbReference type="ARBA" id="ARBA00007866"/>
    </source>
</evidence>
<evidence type="ECO:0000256" key="9">
    <source>
        <dbReference type="ARBA" id="ARBA00022989"/>
    </source>
</evidence>
<dbReference type="Pfam" id="PF02790">
    <property type="entry name" value="COX2_TM"/>
    <property type="match status" value="1"/>
</dbReference>
<evidence type="ECO:0000256" key="6">
    <source>
        <dbReference type="ARBA" id="ARBA00022723"/>
    </source>
</evidence>
<dbReference type="InterPro" id="IPR014222">
    <property type="entry name" value="Cyt_c_oxidase_su2"/>
</dbReference>
<evidence type="ECO:0000256" key="3">
    <source>
        <dbReference type="ARBA" id="ARBA00022448"/>
    </source>
</evidence>
<evidence type="ECO:0000256" key="14">
    <source>
        <dbReference type="RuleBase" id="RU000456"/>
    </source>
</evidence>
<keyword evidence="6 15" id="KW-0479">Metal-binding</keyword>
<dbReference type="Proteomes" id="UP001284601">
    <property type="component" value="Unassembled WGS sequence"/>
</dbReference>
<dbReference type="SUPFAM" id="SSF81464">
    <property type="entry name" value="Cytochrome c oxidase subunit II-like, transmembrane region"/>
    <property type="match status" value="1"/>
</dbReference>
<gene>
    <name evidence="19" type="primary">coxB</name>
    <name evidence="19" type="ORF">R7226_06270</name>
</gene>
<evidence type="ECO:0000256" key="11">
    <source>
        <dbReference type="ARBA" id="ARBA00023136"/>
    </source>
</evidence>
<dbReference type="SUPFAM" id="SSF49503">
    <property type="entry name" value="Cupredoxins"/>
    <property type="match status" value="1"/>
</dbReference>
<sequence length="296" mass="32285">MRPETASIRRRAVAALLLATIGSLVFASGAFADFLTPESGGSPNADQIDSLYKIVLYIAIVVFIVVEGALFYSLWRFRAKKGAVAAQIHGNTRLEISWTVGAALILVALAAVTFSKLSSIQDPPNSDPNGLQLAEGVLTASSDLPKPPNGRALVICVTGRQYIWRYTYGADCTRNGFGLVYSYEEMVVPANTTVVLDIQATDVIHSWWIPKLGGKFDAVPGYSNSTWFKAPKAGETYVGQCAELCGRNHADMTARVRVVTPAEYTAWLEQQRRDIAAADREVLQLREQLTRDGDLN</sequence>
<dbReference type="Gene3D" id="1.10.287.90">
    <property type="match status" value="1"/>
</dbReference>
<evidence type="ECO:0000256" key="10">
    <source>
        <dbReference type="ARBA" id="ARBA00023008"/>
    </source>
</evidence>
<keyword evidence="7" id="KW-1278">Translocase</keyword>
<keyword evidence="9 16" id="KW-1133">Transmembrane helix</keyword>
<evidence type="ECO:0000256" key="13">
    <source>
        <dbReference type="ARBA" id="ARBA00047816"/>
    </source>
</evidence>
<keyword evidence="11 16" id="KW-0472">Membrane</keyword>
<dbReference type="PANTHER" id="PTHR22888">
    <property type="entry name" value="CYTOCHROME C OXIDASE, SUBUNIT II"/>
    <property type="match status" value="1"/>
</dbReference>
<dbReference type="InterPro" id="IPR001505">
    <property type="entry name" value="Copper_CuA"/>
</dbReference>
<evidence type="ECO:0000256" key="12">
    <source>
        <dbReference type="ARBA" id="ARBA00024688"/>
    </source>
</evidence>
<accession>A0ABU4HN00</accession>
<dbReference type="InterPro" id="IPR002429">
    <property type="entry name" value="CcO_II-like_C"/>
</dbReference>
<evidence type="ECO:0000259" key="18">
    <source>
        <dbReference type="PROSITE" id="PS50999"/>
    </source>
</evidence>
<dbReference type="InterPro" id="IPR045187">
    <property type="entry name" value="CcO_II"/>
</dbReference>
<dbReference type="InterPro" id="IPR008972">
    <property type="entry name" value="Cupredoxin"/>
</dbReference>
<comment type="similarity">
    <text evidence="2 14">Belongs to the cytochrome c oxidase subunit 2 family.</text>
</comment>
<dbReference type="Pfam" id="PF00116">
    <property type="entry name" value="COX2"/>
    <property type="match status" value="1"/>
</dbReference>
<evidence type="ECO:0000256" key="1">
    <source>
        <dbReference type="ARBA" id="ARBA00004141"/>
    </source>
</evidence>
<comment type="caution">
    <text evidence="19">The sequence shown here is derived from an EMBL/GenBank/DDBJ whole genome shotgun (WGS) entry which is preliminary data.</text>
</comment>
<keyword evidence="4 14" id="KW-0679">Respiratory chain</keyword>
<dbReference type="EC" id="7.1.1.9" evidence="15"/>
<proteinExistence type="inferred from homology"/>
<dbReference type="EMBL" id="JAWSTH010000010">
    <property type="protein sequence ID" value="MDW5593930.1"/>
    <property type="molecule type" value="Genomic_DNA"/>
</dbReference>
<feature type="transmembrane region" description="Helical" evidence="16">
    <location>
        <begin position="96"/>
        <end position="114"/>
    </location>
</feature>
<keyword evidence="5 14" id="KW-0812">Transmembrane</keyword>
<keyword evidence="8 14" id="KW-0249">Electron transport</keyword>
<comment type="function">
    <text evidence="12 15">Subunits I and II form the functional core of the enzyme complex. Electrons originating in cytochrome c are transferred via heme a and Cu(A) to the binuclear center formed by heme a3 and Cu(B).</text>
</comment>
<organism evidence="19 20">
    <name type="scientific">Conexibacter stalactiti</name>
    <dbReference type="NCBI Taxonomy" id="1940611"/>
    <lineage>
        <taxon>Bacteria</taxon>
        <taxon>Bacillati</taxon>
        <taxon>Actinomycetota</taxon>
        <taxon>Thermoleophilia</taxon>
        <taxon>Solirubrobacterales</taxon>
        <taxon>Conexibacteraceae</taxon>
        <taxon>Conexibacter</taxon>
    </lineage>
</organism>
<dbReference type="PANTHER" id="PTHR22888:SF9">
    <property type="entry name" value="CYTOCHROME C OXIDASE SUBUNIT 2"/>
    <property type="match status" value="1"/>
</dbReference>
<keyword evidence="20" id="KW-1185">Reference proteome</keyword>
<evidence type="ECO:0000313" key="20">
    <source>
        <dbReference type="Proteomes" id="UP001284601"/>
    </source>
</evidence>
<evidence type="ECO:0000256" key="5">
    <source>
        <dbReference type="ARBA" id="ARBA00022692"/>
    </source>
</evidence>
<comment type="cofactor">
    <cofactor evidence="15">
        <name>Cu cation</name>
        <dbReference type="ChEBI" id="CHEBI:23378"/>
    </cofactor>
    <text evidence="15">Binds a copper A center.</text>
</comment>
<evidence type="ECO:0000256" key="7">
    <source>
        <dbReference type="ARBA" id="ARBA00022967"/>
    </source>
</evidence>
<dbReference type="PROSITE" id="PS00078">
    <property type="entry name" value="COX2"/>
    <property type="match status" value="1"/>
</dbReference>
<keyword evidence="3 14" id="KW-0813">Transport</keyword>
<dbReference type="PROSITE" id="PS50857">
    <property type="entry name" value="COX2_CUA"/>
    <property type="match status" value="1"/>
</dbReference>
<dbReference type="PRINTS" id="PR01166">
    <property type="entry name" value="CYCOXIDASEII"/>
</dbReference>
<feature type="domain" description="Cytochrome oxidase subunit II transmembrane region profile" evidence="18">
    <location>
        <begin position="26"/>
        <end position="124"/>
    </location>
</feature>